<feature type="transmembrane region" description="Helical" evidence="2">
    <location>
        <begin position="197"/>
        <end position="218"/>
    </location>
</feature>
<evidence type="ECO:0000259" key="3">
    <source>
        <dbReference type="Pfam" id="PF24802"/>
    </source>
</evidence>
<name>A0AAV9GEJ7_9PEZI</name>
<dbReference type="PANTHER" id="PTHR37013:SF3">
    <property type="entry name" value="INTEGRAL MEMBRANE PROTEIN (AFU_ORTHOLOGUE AFUA_1G05950)"/>
    <property type="match status" value="1"/>
</dbReference>
<evidence type="ECO:0000313" key="5">
    <source>
        <dbReference type="Proteomes" id="UP001321760"/>
    </source>
</evidence>
<feature type="compositionally biased region" description="Polar residues" evidence="1">
    <location>
        <begin position="283"/>
        <end position="296"/>
    </location>
</feature>
<reference evidence="4" key="2">
    <citation type="submission" date="2023-05" db="EMBL/GenBank/DDBJ databases">
        <authorList>
            <consortium name="Lawrence Berkeley National Laboratory"/>
            <person name="Steindorff A."/>
            <person name="Hensen N."/>
            <person name="Bonometti L."/>
            <person name="Westerberg I."/>
            <person name="Brannstrom I.O."/>
            <person name="Guillou S."/>
            <person name="Cros-Aarteil S."/>
            <person name="Calhoun S."/>
            <person name="Haridas S."/>
            <person name="Kuo A."/>
            <person name="Mondo S."/>
            <person name="Pangilinan J."/>
            <person name="Riley R."/>
            <person name="Labutti K."/>
            <person name="Andreopoulos B."/>
            <person name="Lipzen A."/>
            <person name="Chen C."/>
            <person name="Yanf M."/>
            <person name="Daum C."/>
            <person name="Ng V."/>
            <person name="Clum A."/>
            <person name="Ohm R."/>
            <person name="Martin F."/>
            <person name="Silar P."/>
            <person name="Natvig D."/>
            <person name="Lalanne C."/>
            <person name="Gautier V."/>
            <person name="Ament-Velasquez S.L."/>
            <person name="Kruys A."/>
            <person name="Hutchinson M.I."/>
            <person name="Powell A.J."/>
            <person name="Barry K."/>
            <person name="Miller A.N."/>
            <person name="Grigoriev I.V."/>
            <person name="Debuchy R."/>
            <person name="Gladieux P."/>
            <person name="Thoren M.H."/>
            <person name="Johannesson H."/>
        </authorList>
    </citation>
    <scope>NUCLEOTIDE SEQUENCE</scope>
    <source>
        <strain evidence="4">PSN243</strain>
    </source>
</reference>
<dbReference type="EMBL" id="MU865957">
    <property type="protein sequence ID" value="KAK4446370.1"/>
    <property type="molecule type" value="Genomic_DNA"/>
</dbReference>
<keyword evidence="2" id="KW-0812">Transmembrane</keyword>
<keyword evidence="2" id="KW-0472">Membrane</keyword>
<keyword evidence="5" id="KW-1185">Reference proteome</keyword>
<dbReference type="AlphaFoldDB" id="A0AAV9GEJ7"/>
<keyword evidence="2" id="KW-1133">Transmembrane helix</keyword>
<feature type="transmembrane region" description="Helical" evidence="2">
    <location>
        <begin position="158"/>
        <end position="176"/>
    </location>
</feature>
<organism evidence="4 5">
    <name type="scientific">Podospora aff. communis PSN243</name>
    <dbReference type="NCBI Taxonomy" id="3040156"/>
    <lineage>
        <taxon>Eukaryota</taxon>
        <taxon>Fungi</taxon>
        <taxon>Dikarya</taxon>
        <taxon>Ascomycota</taxon>
        <taxon>Pezizomycotina</taxon>
        <taxon>Sordariomycetes</taxon>
        <taxon>Sordariomycetidae</taxon>
        <taxon>Sordariales</taxon>
        <taxon>Podosporaceae</taxon>
        <taxon>Podospora</taxon>
    </lineage>
</organism>
<evidence type="ECO:0000256" key="2">
    <source>
        <dbReference type="SAM" id="Phobius"/>
    </source>
</evidence>
<dbReference type="PANTHER" id="PTHR37013">
    <property type="entry name" value="INTEGRAL MEMBRANE PROTEIN (AFU_ORTHOLOGUE AFUA_1G05950)-RELATED"/>
    <property type="match status" value="1"/>
</dbReference>
<evidence type="ECO:0000313" key="4">
    <source>
        <dbReference type="EMBL" id="KAK4446370.1"/>
    </source>
</evidence>
<accession>A0AAV9GEJ7</accession>
<feature type="transmembrane region" description="Helical" evidence="2">
    <location>
        <begin position="20"/>
        <end position="43"/>
    </location>
</feature>
<dbReference type="Proteomes" id="UP001321760">
    <property type="component" value="Unassembled WGS sequence"/>
</dbReference>
<evidence type="ECO:0000256" key="1">
    <source>
        <dbReference type="SAM" id="MobiDB-lite"/>
    </source>
</evidence>
<feature type="transmembrane region" description="Helical" evidence="2">
    <location>
        <begin position="83"/>
        <end position="105"/>
    </location>
</feature>
<sequence length="342" mass="37814">MADHGNSLDREGVPRGRTLIIIIVFTSITFYSAVELAFIIYATFIRRSGLYFWSFVVATFGLVPHAIGFLLKAHNTVLGWGYVTLYLVGWVCMVTGQSLVLYSRLHLVLHNDTQLRIVRNMIIFNAVVLHTPPFVLCFGLESSNPAPFVAPMIVFEKIQVTIFFLQEIIISGLYIKETIKLLRIRQNIDEKGRGRQLMVHLIIVNVVVALLDINVLALEFAGLYNVQTAYKGWVYSVKLKVEFSILNRLVELTKSAQGSTCTRSNGDGGGGVQLPQIFDGTQDPETQGQDSGSSDFGNSVVVARVETLTAKPEGPSVVKTTEVVVERDIAPGSSSYNREGLQ</sequence>
<dbReference type="Pfam" id="PF24802">
    <property type="entry name" value="DUF7703"/>
    <property type="match status" value="1"/>
</dbReference>
<feature type="region of interest" description="Disordered" evidence="1">
    <location>
        <begin position="258"/>
        <end position="296"/>
    </location>
</feature>
<reference evidence="4" key="1">
    <citation type="journal article" date="2023" name="Mol. Phylogenet. Evol.">
        <title>Genome-scale phylogeny and comparative genomics of the fungal order Sordariales.</title>
        <authorList>
            <person name="Hensen N."/>
            <person name="Bonometti L."/>
            <person name="Westerberg I."/>
            <person name="Brannstrom I.O."/>
            <person name="Guillou S."/>
            <person name="Cros-Aarteil S."/>
            <person name="Calhoun S."/>
            <person name="Haridas S."/>
            <person name="Kuo A."/>
            <person name="Mondo S."/>
            <person name="Pangilinan J."/>
            <person name="Riley R."/>
            <person name="LaButti K."/>
            <person name="Andreopoulos B."/>
            <person name="Lipzen A."/>
            <person name="Chen C."/>
            <person name="Yan M."/>
            <person name="Daum C."/>
            <person name="Ng V."/>
            <person name="Clum A."/>
            <person name="Steindorff A."/>
            <person name="Ohm R.A."/>
            <person name="Martin F."/>
            <person name="Silar P."/>
            <person name="Natvig D.O."/>
            <person name="Lalanne C."/>
            <person name="Gautier V."/>
            <person name="Ament-Velasquez S.L."/>
            <person name="Kruys A."/>
            <person name="Hutchinson M.I."/>
            <person name="Powell A.J."/>
            <person name="Barry K."/>
            <person name="Miller A.N."/>
            <person name="Grigoriev I.V."/>
            <person name="Debuchy R."/>
            <person name="Gladieux P."/>
            <person name="Hiltunen Thoren M."/>
            <person name="Johannesson H."/>
        </authorList>
    </citation>
    <scope>NUCLEOTIDE SEQUENCE</scope>
    <source>
        <strain evidence="4">PSN243</strain>
    </source>
</reference>
<feature type="domain" description="DUF7703" evidence="3">
    <location>
        <begin position="20"/>
        <end position="256"/>
    </location>
</feature>
<feature type="transmembrane region" description="Helical" evidence="2">
    <location>
        <begin position="117"/>
        <end position="138"/>
    </location>
</feature>
<gene>
    <name evidence="4" type="ORF">QBC34DRAFT_440880</name>
</gene>
<proteinExistence type="predicted"/>
<protein>
    <recommendedName>
        <fullName evidence="3">DUF7703 domain-containing protein</fullName>
    </recommendedName>
</protein>
<comment type="caution">
    <text evidence="4">The sequence shown here is derived from an EMBL/GenBank/DDBJ whole genome shotgun (WGS) entry which is preliminary data.</text>
</comment>
<dbReference type="InterPro" id="IPR056120">
    <property type="entry name" value="DUF7703"/>
</dbReference>
<feature type="transmembrane region" description="Helical" evidence="2">
    <location>
        <begin position="50"/>
        <end position="71"/>
    </location>
</feature>